<dbReference type="SUPFAM" id="SSF144232">
    <property type="entry name" value="HIT/MYND zinc finger-like"/>
    <property type="match status" value="1"/>
</dbReference>
<dbReference type="GO" id="GO:0008270">
    <property type="term" value="F:zinc ion binding"/>
    <property type="evidence" value="ECO:0007669"/>
    <property type="project" value="UniProtKB-KW"/>
</dbReference>
<gene>
    <name evidence="6" type="ORF">CPB83DRAFT_435220</name>
</gene>
<protein>
    <recommendedName>
        <fullName evidence="5">MYND-type domain-containing protein</fullName>
    </recommendedName>
</protein>
<dbReference type="Pfam" id="PF01753">
    <property type="entry name" value="zf-MYND"/>
    <property type="match status" value="1"/>
</dbReference>
<proteinExistence type="predicted"/>
<evidence type="ECO:0000313" key="6">
    <source>
        <dbReference type="EMBL" id="KAF9526946.1"/>
    </source>
</evidence>
<evidence type="ECO:0000256" key="1">
    <source>
        <dbReference type="ARBA" id="ARBA00022723"/>
    </source>
</evidence>
<evidence type="ECO:0000313" key="7">
    <source>
        <dbReference type="Proteomes" id="UP000807306"/>
    </source>
</evidence>
<evidence type="ECO:0000256" key="2">
    <source>
        <dbReference type="ARBA" id="ARBA00022771"/>
    </source>
</evidence>
<evidence type="ECO:0000256" key="3">
    <source>
        <dbReference type="ARBA" id="ARBA00022833"/>
    </source>
</evidence>
<accession>A0A9P6ECJ9</accession>
<dbReference type="EMBL" id="MU157865">
    <property type="protein sequence ID" value="KAF9526946.1"/>
    <property type="molecule type" value="Genomic_DNA"/>
</dbReference>
<comment type="caution">
    <text evidence="6">The sequence shown here is derived from an EMBL/GenBank/DDBJ whole genome shotgun (WGS) entry which is preliminary data.</text>
</comment>
<reference evidence="6" key="1">
    <citation type="submission" date="2020-11" db="EMBL/GenBank/DDBJ databases">
        <authorList>
            <consortium name="DOE Joint Genome Institute"/>
            <person name="Ahrendt S."/>
            <person name="Riley R."/>
            <person name="Andreopoulos W."/>
            <person name="Labutti K."/>
            <person name="Pangilinan J."/>
            <person name="Ruiz-Duenas F.J."/>
            <person name="Barrasa J.M."/>
            <person name="Sanchez-Garcia M."/>
            <person name="Camarero S."/>
            <person name="Miyauchi S."/>
            <person name="Serrano A."/>
            <person name="Linde D."/>
            <person name="Babiker R."/>
            <person name="Drula E."/>
            <person name="Ayuso-Fernandez I."/>
            <person name="Pacheco R."/>
            <person name="Padilla G."/>
            <person name="Ferreira P."/>
            <person name="Barriuso J."/>
            <person name="Kellner H."/>
            <person name="Castanera R."/>
            <person name="Alfaro M."/>
            <person name="Ramirez L."/>
            <person name="Pisabarro A.G."/>
            <person name="Kuo A."/>
            <person name="Tritt A."/>
            <person name="Lipzen A."/>
            <person name="He G."/>
            <person name="Yan M."/>
            <person name="Ng V."/>
            <person name="Cullen D."/>
            <person name="Martin F."/>
            <person name="Rosso M.-N."/>
            <person name="Henrissat B."/>
            <person name="Hibbett D."/>
            <person name="Martinez A.T."/>
            <person name="Grigoriev I.V."/>
        </authorList>
    </citation>
    <scope>NUCLEOTIDE SEQUENCE</scope>
    <source>
        <strain evidence="6">CBS 506.95</strain>
    </source>
</reference>
<keyword evidence="2 4" id="KW-0863">Zinc-finger</keyword>
<dbReference type="InterPro" id="IPR002893">
    <property type="entry name" value="Znf_MYND"/>
</dbReference>
<organism evidence="6 7">
    <name type="scientific">Crepidotus variabilis</name>
    <dbReference type="NCBI Taxonomy" id="179855"/>
    <lineage>
        <taxon>Eukaryota</taxon>
        <taxon>Fungi</taxon>
        <taxon>Dikarya</taxon>
        <taxon>Basidiomycota</taxon>
        <taxon>Agaricomycotina</taxon>
        <taxon>Agaricomycetes</taxon>
        <taxon>Agaricomycetidae</taxon>
        <taxon>Agaricales</taxon>
        <taxon>Agaricineae</taxon>
        <taxon>Crepidotaceae</taxon>
        <taxon>Crepidotus</taxon>
    </lineage>
</organism>
<evidence type="ECO:0000259" key="5">
    <source>
        <dbReference type="PROSITE" id="PS50865"/>
    </source>
</evidence>
<keyword evidence="1" id="KW-0479">Metal-binding</keyword>
<dbReference type="OrthoDB" id="432970at2759"/>
<evidence type="ECO:0000256" key="4">
    <source>
        <dbReference type="PROSITE-ProRule" id="PRU00134"/>
    </source>
</evidence>
<dbReference type="PROSITE" id="PS50865">
    <property type="entry name" value="ZF_MYND_2"/>
    <property type="match status" value="1"/>
</dbReference>
<name>A0A9P6ECJ9_9AGAR</name>
<sequence>MPQKTRHYSIFSPPSLSMTELVKTTLDHDSTDMLIDKWLEYRSTGHDAYFEWFRDVRERKHSHTTKQTIAWNKGEFLPENIFVRTVDTGRLIPLDRTWTTHVYHHHSMQDRKLSMMRVVFTMLPELMLLRGMHDTGCDEIYVIVTDLKRQEMNDVTEYFKLVCRHCFGRHCKPSIEARIQQEHMHLSHTLLRQRRTPCFPQLDLTLRAILYEKRPRFIVLFSHQTTSFSQIFFTDPSYVPDEELFFDYPTGCPNPCCTDDCEMIRFPRRGLETASLLQIRTKKIRKRVKSRDMCNWIDCDVCFGEVAVSRMSACGSSEGSEESLEDTSPTDMIKFNGHLCSKCKLVKYCSADHQRKDWEEHRRVCVKL</sequence>
<keyword evidence="7" id="KW-1185">Reference proteome</keyword>
<dbReference type="Gene3D" id="6.10.140.2220">
    <property type="match status" value="1"/>
</dbReference>
<keyword evidence="3" id="KW-0862">Zinc</keyword>
<feature type="domain" description="MYND-type" evidence="5">
    <location>
        <begin position="311"/>
        <end position="365"/>
    </location>
</feature>
<dbReference type="AlphaFoldDB" id="A0A9P6ECJ9"/>
<dbReference type="Proteomes" id="UP000807306">
    <property type="component" value="Unassembled WGS sequence"/>
</dbReference>